<dbReference type="NCBIfam" id="NF003013">
    <property type="entry name" value="PRK03846.1"/>
    <property type="match status" value="1"/>
</dbReference>
<dbReference type="OrthoDB" id="9804504at2"/>
<dbReference type="GO" id="GO:0000103">
    <property type="term" value="P:sulfate assimilation"/>
    <property type="evidence" value="ECO:0007669"/>
    <property type="project" value="UniProtKB-UniRule"/>
</dbReference>
<dbReference type="Gene3D" id="3.40.50.300">
    <property type="entry name" value="P-loop containing nucleotide triphosphate hydrolases"/>
    <property type="match status" value="1"/>
</dbReference>
<feature type="binding site" evidence="14">
    <location>
        <begin position="41"/>
        <end position="48"/>
    </location>
    <ligand>
        <name>ATP</name>
        <dbReference type="ChEBI" id="CHEBI:30616"/>
    </ligand>
</feature>
<evidence type="ECO:0000313" key="17">
    <source>
        <dbReference type="EMBL" id="ADV33572.1"/>
    </source>
</evidence>
<evidence type="ECO:0000256" key="6">
    <source>
        <dbReference type="ARBA" id="ARBA00018163"/>
    </source>
</evidence>
<accession>E8Q5S5</accession>
<protein>
    <recommendedName>
        <fullName evidence="6 14">Adenylyl-sulfate kinase</fullName>
        <ecNumber evidence="5 14">2.7.1.25</ecNumber>
    </recommendedName>
    <alternativeName>
        <fullName evidence="12 14">APS kinase</fullName>
    </alternativeName>
    <alternativeName>
        <fullName evidence="13 14">ATP adenosine-5'-phosphosulfate 3'-phosphotransferase</fullName>
    </alternativeName>
    <alternativeName>
        <fullName evidence="11 14">Adenosine-5'-phosphosulfate kinase</fullName>
    </alternativeName>
</protein>
<comment type="catalytic activity">
    <reaction evidence="1 14 15">
        <text>adenosine 5'-phosphosulfate + ATP = 3'-phosphoadenylyl sulfate + ADP + H(+)</text>
        <dbReference type="Rhea" id="RHEA:24152"/>
        <dbReference type="ChEBI" id="CHEBI:15378"/>
        <dbReference type="ChEBI" id="CHEBI:30616"/>
        <dbReference type="ChEBI" id="CHEBI:58243"/>
        <dbReference type="ChEBI" id="CHEBI:58339"/>
        <dbReference type="ChEBI" id="CHEBI:456216"/>
        <dbReference type="EC" id="2.7.1.25"/>
    </reaction>
</comment>
<dbReference type="GO" id="GO:0005524">
    <property type="term" value="F:ATP binding"/>
    <property type="evidence" value="ECO:0007669"/>
    <property type="project" value="UniProtKB-UniRule"/>
</dbReference>
<feature type="active site" description="Phosphoserine intermediate" evidence="14">
    <location>
        <position position="115"/>
    </location>
</feature>
<feature type="domain" description="APS kinase" evidence="16">
    <location>
        <begin position="34"/>
        <end position="183"/>
    </location>
</feature>
<dbReference type="NCBIfam" id="TIGR00455">
    <property type="entry name" value="apsK"/>
    <property type="match status" value="1"/>
</dbReference>
<dbReference type="UniPathway" id="UPA00140">
    <property type="reaction ID" value="UER00205"/>
</dbReference>
<dbReference type="InterPro" id="IPR002891">
    <property type="entry name" value="APS"/>
</dbReference>
<name>E8Q5S5_BLOVB</name>
<keyword evidence="8 14" id="KW-0547">Nucleotide-binding</keyword>
<evidence type="ECO:0000259" key="16">
    <source>
        <dbReference type="Pfam" id="PF01583"/>
    </source>
</evidence>
<dbReference type="PANTHER" id="PTHR11055:SF63">
    <property type="entry name" value="ADENYLYL-SULFATE KINASE 1, CHLOROPLASTIC"/>
    <property type="match status" value="1"/>
</dbReference>
<dbReference type="PANTHER" id="PTHR11055">
    <property type="entry name" value="BIFUNCTIONAL 3'-PHOSPHOADENOSINE 5'-PHOSPHOSULFATE SYNTHASE"/>
    <property type="match status" value="1"/>
</dbReference>
<evidence type="ECO:0000256" key="12">
    <source>
        <dbReference type="ARBA" id="ARBA00031393"/>
    </source>
</evidence>
<gene>
    <name evidence="14 17" type="primary">cysC</name>
    <name evidence="17" type="ordered locus">BVAF_165</name>
</gene>
<evidence type="ECO:0000256" key="15">
    <source>
        <dbReference type="RuleBase" id="RU004347"/>
    </source>
</evidence>
<reference evidence="17 18" key="1">
    <citation type="journal article" date="2010" name="BMC Genomics">
        <title>Unprecedented loss of ammonia assimilation capability in a urease-encoding bacterial mutualist.</title>
        <authorList>
            <person name="Williams L.E."/>
            <person name="Wernegreen J.J."/>
        </authorList>
    </citation>
    <scope>NUCLEOTIDE SEQUENCE [LARGE SCALE GENOMIC DNA]</scope>
    <source>
        <strain evidence="17 18">BVAF</strain>
    </source>
</reference>
<evidence type="ECO:0000256" key="9">
    <source>
        <dbReference type="ARBA" id="ARBA00022777"/>
    </source>
</evidence>
<comment type="pathway">
    <text evidence="3 14 15">Sulfur metabolism; hydrogen sulfide biosynthesis; sulfite from sulfate: step 2/3.</text>
</comment>
<organism evidence="17 18">
    <name type="scientific">Blochmanniella vafra (strain BVAF)</name>
    <dbReference type="NCBI Taxonomy" id="859654"/>
    <lineage>
        <taxon>Bacteria</taxon>
        <taxon>Pseudomonadati</taxon>
        <taxon>Pseudomonadota</taxon>
        <taxon>Gammaproteobacteria</taxon>
        <taxon>Enterobacterales</taxon>
        <taxon>Enterobacteriaceae</taxon>
        <taxon>ant endosymbionts</taxon>
        <taxon>Candidatus Blochmanniella</taxon>
    </lineage>
</organism>
<evidence type="ECO:0000256" key="3">
    <source>
        <dbReference type="ARBA" id="ARBA00004806"/>
    </source>
</evidence>
<dbReference type="InterPro" id="IPR027417">
    <property type="entry name" value="P-loop_NTPase"/>
</dbReference>
<evidence type="ECO:0000256" key="4">
    <source>
        <dbReference type="ARBA" id="ARBA00007008"/>
    </source>
</evidence>
<keyword evidence="9 14" id="KW-0418">Kinase</keyword>
<dbReference type="EMBL" id="CP002189">
    <property type="protein sequence ID" value="ADV33572.1"/>
    <property type="molecule type" value="Genomic_DNA"/>
</dbReference>
<evidence type="ECO:0000256" key="13">
    <source>
        <dbReference type="ARBA" id="ARBA00031464"/>
    </source>
</evidence>
<dbReference type="HOGENOM" id="CLU_046932_1_0_6"/>
<evidence type="ECO:0000256" key="8">
    <source>
        <dbReference type="ARBA" id="ARBA00022741"/>
    </source>
</evidence>
<dbReference type="SUPFAM" id="SSF52540">
    <property type="entry name" value="P-loop containing nucleoside triphosphate hydrolases"/>
    <property type="match status" value="1"/>
</dbReference>
<evidence type="ECO:0000256" key="10">
    <source>
        <dbReference type="ARBA" id="ARBA00022840"/>
    </source>
</evidence>
<comment type="function">
    <text evidence="2 14 15">Catalyzes the synthesis of activated sulfate.</text>
</comment>
<keyword evidence="10 14" id="KW-0067">ATP-binding</keyword>
<dbReference type="GO" id="GO:0004020">
    <property type="term" value="F:adenylylsulfate kinase activity"/>
    <property type="evidence" value="ECO:0007669"/>
    <property type="project" value="UniProtKB-UniRule"/>
</dbReference>
<sequence>MMIKNNNGFRGRNISWSSYCINRKNREKLHKHRAIVLWFTGLSGSGKTTLASFLEERLYHEGISTYVLDGDNIRYGLCSNLSFSHQDRYENIRRAGEVAWLMFDAGLVVLVAFISPCSSDRKMVRNMFFKNCFLEIYIDTPIEVCKSRDSKNLYKQVQEGKIKNFTGIDSPYESPENPDIYLDGTKTIQELINQLFDAVILKIFV</sequence>
<dbReference type="GO" id="GO:0070814">
    <property type="term" value="P:hydrogen sulfide biosynthetic process"/>
    <property type="evidence" value="ECO:0007669"/>
    <property type="project" value="UniProtKB-UniRule"/>
</dbReference>
<evidence type="ECO:0000256" key="14">
    <source>
        <dbReference type="HAMAP-Rule" id="MF_00065"/>
    </source>
</evidence>
<dbReference type="RefSeq" id="WP_013516497.1">
    <property type="nucleotide sequence ID" value="NC_014909.2"/>
</dbReference>
<dbReference type="AlphaFoldDB" id="E8Q5S5"/>
<evidence type="ECO:0000256" key="7">
    <source>
        <dbReference type="ARBA" id="ARBA00022679"/>
    </source>
</evidence>
<dbReference type="KEGG" id="bva:BVAF_165"/>
<dbReference type="InterPro" id="IPR059117">
    <property type="entry name" value="APS_kinase_dom"/>
</dbReference>
<dbReference type="HAMAP" id="MF_00065">
    <property type="entry name" value="Adenylyl_sulf_kinase"/>
    <property type="match status" value="1"/>
</dbReference>
<keyword evidence="18" id="KW-1185">Reference proteome</keyword>
<keyword evidence="7 14" id="KW-0808">Transferase</keyword>
<proteinExistence type="inferred from homology"/>
<evidence type="ECO:0000256" key="5">
    <source>
        <dbReference type="ARBA" id="ARBA00012121"/>
    </source>
</evidence>
<dbReference type="STRING" id="859654.BVAF_165"/>
<evidence type="ECO:0000256" key="11">
    <source>
        <dbReference type="ARBA" id="ARBA00029724"/>
    </source>
</evidence>
<evidence type="ECO:0000256" key="1">
    <source>
        <dbReference type="ARBA" id="ARBA00001823"/>
    </source>
</evidence>
<dbReference type="CDD" id="cd02027">
    <property type="entry name" value="APSK"/>
    <property type="match status" value="1"/>
</dbReference>
<dbReference type="EC" id="2.7.1.25" evidence="5 14"/>
<evidence type="ECO:0000313" key="18">
    <source>
        <dbReference type="Proteomes" id="UP000007464"/>
    </source>
</evidence>
<comment type="similarity">
    <text evidence="4 14 15">Belongs to the APS kinase family.</text>
</comment>
<evidence type="ECO:0000256" key="2">
    <source>
        <dbReference type="ARBA" id="ARBA00002632"/>
    </source>
</evidence>
<keyword evidence="14" id="KW-0597">Phosphoprotein</keyword>
<dbReference type="Pfam" id="PF01583">
    <property type="entry name" value="APS_kinase"/>
    <property type="match status" value="1"/>
</dbReference>
<dbReference type="Proteomes" id="UP000007464">
    <property type="component" value="Chromosome"/>
</dbReference>